<dbReference type="InterPro" id="IPR050266">
    <property type="entry name" value="AB_hydrolase_sf"/>
</dbReference>
<dbReference type="PRINTS" id="PR00111">
    <property type="entry name" value="ABHYDROLASE"/>
</dbReference>
<organism evidence="2">
    <name type="scientific">marine metagenome</name>
    <dbReference type="NCBI Taxonomy" id="408172"/>
    <lineage>
        <taxon>unclassified sequences</taxon>
        <taxon>metagenomes</taxon>
        <taxon>ecological metagenomes</taxon>
    </lineage>
</organism>
<feature type="domain" description="AB hydrolase-1" evidence="1">
    <location>
        <begin position="9"/>
        <end position="125"/>
    </location>
</feature>
<dbReference type="Pfam" id="PF00561">
    <property type="entry name" value="Abhydrolase_1"/>
    <property type="match status" value="2"/>
</dbReference>
<reference evidence="2" key="1">
    <citation type="submission" date="2018-05" db="EMBL/GenBank/DDBJ databases">
        <authorList>
            <person name="Lanie J.A."/>
            <person name="Ng W.-L."/>
            <person name="Kazmierczak K.M."/>
            <person name="Andrzejewski T.M."/>
            <person name="Davidsen T.M."/>
            <person name="Wayne K.J."/>
            <person name="Tettelin H."/>
            <person name="Glass J.I."/>
            <person name="Rusch D."/>
            <person name="Podicherti R."/>
            <person name="Tsui H.-C.T."/>
            <person name="Winkler M.E."/>
        </authorList>
    </citation>
    <scope>NUCLEOTIDE SEQUENCE</scope>
</reference>
<gene>
    <name evidence="2" type="ORF">METZ01_LOCUS487831</name>
</gene>
<dbReference type="SUPFAM" id="SSF53474">
    <property type="entry name" value="alpha/beta-Hydrolases"/>
    <property type="match status" value="1"/>
</dbReference>
<proteinExistence type="predicted"/>
<dbReference type="AlphaFoldDB" id="A0A383CRI4"/>
<feature type="domain" description="AB hydrolase-1" evidence="1">
    <location>
        <begin position="169"/>
        <end position="234"/>
    </location>
</feature>
<name>A0A383CRI4_9ZZZZ</name>
<dbReference type="PANTHER" id="PTHR43798">
    <property type="entry name" value="MONOACYLGLYCEROL LIPASE"/>
    <property type="match status" value="1"/>
</dbReference>
<dbReference type="EMBL" id="UINC01211186">
    <property type="protein sequence ID" value="SVE34977.1"/>
    <property type="molecule type" value="Genomic_DNA"/>
</dbReference>
<evidence type="ECO:0000313" key="2">
    <source>
        <dbReference type="EMBL" id="SVE34977.1"/>
    </source>
</evidence>
<feature type="non-terminal residue" evidence="2">
    <location>
        <position position="1"/>
    </location>
</feature>
<dbReference type="InterPro" id="IPR029058">
    <property type="entry name" value="AB_hydrolase_fold"/>
</dbReference>
<accession>A0A383CRI4</accession>
<feature type="non-terminal residue" evidence="2">
    <location>
        <position position="239"/>
    </location>
</feature>
<sequence>SYKKIGTGYPLVLIHGYLGGQSMWKFQEEELKNYYDLIMPSLAGYGESSHMIAPSTIEENAKQVFELLDFLKIDKFNLLGHSMGGMIVQEMAVVNPERINKLICFGTGSIGLLPNRFETIEESRTKIKKFGLNKVRSEIAKTWFVDYLIGEGYQLCLDEGKKTSTQAALASLDAWERWDGRERLKLIKCPTLIVWSNKDRSYDWNQQQILKEGIVNSRMEIIENCAHNSHMEKPILFNK</sequence>
<evidence type="ECO:0000259" key="1">
    <source>
        <dbReference type="Pfam" id="PF00561"/>
    </source>
</evidence>
<protein>
    <recommendedName>
        <fullName evidence="1">AB hydrolase-1 domain-containing protein</fullName>
    </recommendedName>
</protein>
<dbReference type="Gene3D" id="3.40.50.1820">
    <property type="entry name" value="alpha/beta hydrolase"/>
    <property type="match status" value="1"/>
</dbReference>
<dbReference type="InterPro" id="IPR000073">
    <property type="entry name" value="AB_hydrolase_1"/>
</dbReference>